<sequence>MGLYEGINQRSLLQKDSKRKWRLDHKHDFLLRACSMDIPLNQKVNKANIGILHFQDFVGISCAPLKRSGVARSTGFASDRLLLFFESDSDTTDRTSHCEIHRPVTSPKSSSRLTAERRPSDASPRLLLSPRKRTNLDSQVQFILKGRENKTRVWKLPSHPDGSDPNMDFVHGCQKAKAPRDIAKNVATFTIFSKCSSLEFLVLSAQGTISSHLIAGSALCPFCCADTQIATSSYLF</sequence>
<dbReference type="EMBL" id="JACEIK010006610">
    <property type="protein sequence ID" value="MCE2055978.1"/>
    <property type="molecule type" value="Genomic_DNA"/>
</dbReference>
<comment type="caution">
    <text evidence="2">The sequence shown here is derived from an EMBL/GenBank/DDBJ whole genome shotgun (WGS) entry which is preliminary data.</text>
</comment>
<evidence type="ECO:0000313" key="3">
    <source>
        <dbReference type="Proteomes" id="UP000823775"/>
    </source>
</evidence>
<evidence type="ECO:0000313" key="2">
    <source>
        <dbReference type="EMBL" id="MCE2055978.1"/>
    </source>
</evidence>
<feature type="compositionally biased region" description="Basic and acidic residues" evidence="1">
    <location>
        <begin position="91"/>
        <end position="102"/>
    </location>
</feature>
<keyword evidence="3" id="KW-1185">Reference proteome</keyword>
<feature type="region of interest" description="Disordered" evidence="1">
    <location>
        <begin position="91"/>
        <end position="127"/>
    </location>
</feature>
<name>A0ABS8W3N5_DATST</name>
<dbReference type="Proteomes" id="UP000823775">
    <property type="component" value="Unassembled WGS sequence"/>
</dbReference>
<gene>
    <name evidence="2" type="ORF">HAX54_043861</name>
</gene>
<protein>
    <submittedName>
        <fullName evidence="2">Uncharacterized protein</fullName>
    </submittedName>
</protein>
<accession>A0ABS8W3N5</accession>
<reference evidence="2 3" key="1">
    <citation type="journal article" date="2021" name="BMC Genomics">
        <title>Datura genome reveals duplications of psychoactive alkaloid biosynthetic genes and high mutation rate following tissue culture.</title>
        <authorList>
            <person name="Rajewski A."/>
            <person name="Carter-House D."/>
            <person name="Stajich J."/>
            <person name="Litt A."/>
        </authorList>
    </citation>
    <scope>NUCLEOTIDE SEQUENCE [LARGE SCALE GENOMIC DNA]</scope>
    <source>
        <strain evidence="2">AR-01</strain>
    </source>
</reference>
<evidence type="ECO:0000256" key="1">
    <source>
        <dbReference type="SAM" id="MobiDB-lite"/>
    </source>
</evidence>
<organism evidence="2 3">
    <name type="scientific">Datura stramonium</name>
    <name type="common">Jimsonweed</name>
    <name type="synonym">Common thornapple</name>
    <dbReference type="NCBI Taxonomy" id="4076"/>
    <lineage>
        <taxon>Eukaryota</taxon>
        <taxon>Viridiplantae</taxon>
        <taxon>Streptophyta</taxon>
        <taxon>Embryophyta</taxon>
        <taxon>Tracheophyta</taxon>
        <taxon>Spermatophyta</taxon>
        <taxon>Magnoliopsida</taxon>
        <taxon>eudicotyledons</taxon>
        <taxon>Gunneridae</taxon>
        <taxon>Pentapetalae</taxon>
        <taxon>asterids</taxon>
        <taxon>lamiids</taxon>
        <taxon>Solanales</taxon>
        <taxon>Solanaceae</taxon>
        <taxon>Solanoideae</taxon>
        <taxon>Datureae</taxon>
        <taxon>Datura</taxon>
    </lineage>
</organism>
<proteinExistence type="predicted"/>